<comment type="subcellular location">
    <subcellularLocation>
        <location evidence="1">Endoplasmic reticulum membrane</location>
        <topology evidence="1">Multi-pass membrane protein</topology>
    </subcellularLocation>
</comment>
<keyword evidence="9" id="KW-1185">Reference proteome</keyword>
<accession>A0ABP0E9J8</accession>
<protein>
    <recommendedName>
        <fullName evidence="3">ER membrane protein complex subunit 6</fullName>
    </recommendedName>
</protein>
<keyword evidence="6" id="KW-1133">Transmembrane helix</keyword>
<reference evidence="8 9" key="1">
    <citation type="submission" date="2024-01" db="EMBL/GenBank/DDBJ databases">
        <authorList>
            <consortium name="Genoscope - CEA"/>
            <person name="William W."/>
        </authorList>
    </citation>
    <scope>NUCLEOTIDE SEQUENCE [LARGE SCALE GENOMIC DNA]</scope>
    <source>
        <strain evidence="8 9">29B2s-10</strain>
    </source>
</reference>
<organism evidence="8 9">
    <name type="scientific">[Candida] anglica</name>
    <dbReference type="NCBI Taxonomy" id="148631"/>
    <lineage>
        <taxon>Eukaryota</taxon>
        <taxon>Fungi</taxon>
        <taxon>Dikarya</taxon>
        <taxon>Ascomycota</taxon>
        <taxon>Saccharomycotina</taxon>
        <taxon>Pichiomycetes</taxon>
        <taxon>Debaryomycetaceae</taxon>
        <taxon>Kurtzmaniella</taxon>
    </lineage>
</organism>
<evidence type="ECO:0000256" key="7">
    <source>
        <dbReference type="ARBA" id="ARBA00023136"/>
    </source>
</evidence>
<evidence type="ECO:0000313" key="8">
    <source>
        <dbReference type="EMBL" id="CAK7894096.1"/>
    </source>
</evidence>
<dbReference type="Proteomes" id="UP001497600">
    <property type="component" value="Chromosome A"/>
</dbReference>
<comment type="similarity">
    <text evidence="2">Belongs to the EMC6 family.</text>
</comment>
<evidence type="ECO:0000256" key="4">
    <source>
        <dbReference type="ARBA" id="ARBA00022692"/>
    </source>
</evidence>
<keyword evidence="7" id="KW-0472">Membrane</keyword>
<evidence type="ECO:0000313" key="9">
    <source>
        <dbReference type="Proteomes" id="UP001497600"/>
    </source>
</evidence>
<evidence type="ECO:0000256" key="2">
    <source>
        <dbReference type="ARBA" id="ARBA00009436"/>
    </source>
</evidence>
<keyword evidence="4" id="KW-0812">Transmembrane</keyword>
<dbReference type="Pfam" id="PF07019">
    <property type="entry name" value="EMC6"/>
    <property type="match status" value="1"/>
</dbReference>
<keyword evidence="5" id="KW-0256">Endoplasmic reticulum</keyword>
<evidence type="ECO:0000256" key="6">
    <source>
        <dbReference type="ARBA" id="ARBA00022989"/>
    </source>
</evidence>
<sequence length="102" mass="11199">MSTPIYYTPNLEENGRKLGTVQDITSLSLGVGAGILAPGPLNGFLFYLVGYTLANAAFYTICCQGNGSKYFKSPIMEIFVGNILKNVPEYIMMWCLVYALVK</sequence>
<name>A0ABP0E9J8_9ASCO</name>
<dbReference type="EMBL" id="OZ004253">
    <property type="protein sequence ID" value="CAK7894096.1"/>
    <property type="molecule type" value="Genomic_DNA"/>
</dbReference>
<evidence type="ECO:0000256" key="3">
    <source>
        <dbReference type="ARBA" id="ARBA00020827"/>
    </source>
</evidence>
<dbReference type="InterPro" id="IPR008504">
    <property type="entry name" value="Emc6"/>
</dbReference>
<proteinExistence type="inferred from homology"/>
<dbReference type="PANTHER" id="PTHR20994">
    <property type="entry name" value="ER MEMBRANE PROTEIN COMPLEX SUBUNIT 6"/>
    <property type="match status" value="1"/>
</dbReference>
<dbReference type="InterPro" id="IPR029008">
    <property type="entry name" value="EMC6-like"/>
</dbReference>
<evidence type="ECO:0000256" key="1">
    <source>
        <dbReference type="ARBA" id="ARBA00004477"/>
    </source>
</evidence>
<dbReference type="PANTHER" id="PTHR20994:SF0">
    <property type="entry name" value="ER MEMBRANE PROTEIN COMPLEX SUBUNIT 6"/>
    <property type="match status" value="1"/>
</dbReference>
<evidence type="ECO:0000256" key="5">
    <source>
        <dbReference type="ARBA" id="ARBA00022824"/>
    </source>
</evidence>
<gene>
    <name evidence="8" type="primary">EMC6</name>
    <name evidence="8" type="ORF">CAAN4_A10902</name>
</gene>